<dbReference type="Proteomes" id="UP000199087">
    <property type="component" value="Unassembled WGS sequence"/>
</dbReference>
<gene>
    <name evidence="2" type="primary">phaR_5</name>
    <name evidence="2" type="ORF">BN000_05174</name>
</gene>
<evidence type="ECO:0000256" key="1">
    <source>
        <dbReference type="SAM" id="Coils"/>
    </source>
</evidence>
<keyword evidence="3" id="KW-1185">Reference proteome</keyword>
<dbReference type="AlphaFoldDB" id="A0A0U1P421"/>
<organism evidence="2 3">
    <name type="scientific">Neobacillus massiliamazoniensis</name>
    <dbReference type="NCBI Taxonomy" id="1499688"/>
    <lineage>
        <taxon>Bacteria</taxon>
        <taxon>Bacillati</taxon>
        <taxon>Bacillota</taxon>
        <taxon>Bacilli</taxon>
        <taxon>Bacillales</taxon>
        <taxon>Bacillaceae</taxon>
        <taxon>Neobacillus</taxon>
    </lineage>
</organism>
<dbReference type="RefSeq" id="WP_090639794.1">
    <property type="nucleotide sequence ID" value="NZ_CVRB01000006.1"/>
</dbReference>
<protein>
    <submittedName>
        <fullName evidence="2">PHA synthase subunit PhaR</fullName>
    </submittedName>
</protein>
<proteinExistence type="predicted"/>
<accession>A0A0U1P421</accession>
<evidence type="ECO:0000313" key="2">
    <source>
        <dbReference type="EMBL" id="CRK85114.1"/>
    </source>
</evidence>
<keyword evidence="1" id="KW-0175">Coiled coil</keyword>
<dbReference type="STRING" id="1499688.BN000_05174"/>
<sequence length="134" mass="15303">MSGGYNFFELWKDVYSQSSNYFDDKVKESFPSQGIAQMLDMNLQVKKFMDETTERYLQIVNVPTRNDIANLASQIVNVDAKVDSLEELLEEKQDSKGNQGSMQSELTDLKKDMKGFDKKLNEILTLLKSSEGTK</sequence>
<feature type="coiled-coil region" evidence="1">
    <location>
        <begin position="68"/>
        <end position="95"/>
    </location>
</feature>
<dbReference type="EMBL" id="CVRB01000006">
    <property type="protein sequence ID" value="CRK85114.1"/>
    <property type="molecule type" value="Genomic_DNA"/>
</dbReference>
<evidence type="ECO:0000313" key="3">
    <source>
        <dbReference type="Proteomes" id="UP000199087"/>
    </source>
</evidence>
<reference evidence="3" key="1">
    <citation type="submission" date="2015-05" db="EMBL/GenBank/DDBJ databases">
        <authorList>
            <person name="Urmite Genomes"/>
        </authorList>
    </citation>
    <scope>NUCLEOTIDE SEQUENCE [LARGE SCALE GENOMIC DNA]</scope>
    <source>
        <strain evidence="3">LF1</strain>
    </source>
</reference>
<dbReference type="OrthoDB" id="5244350at2"/>
<name>A0A0U1P421_9BACI</name>